<sequence length="76" mass="8746">MTQNKLTDLNNHLFEQIERLNDDALNMEELEKEIKRAQAMKGIAEKIIDNANTVIRGSQLYDLDFPKATKPKMLEG</sequence>
<comment type="caution">
    <text evidence="2">The sequence shown here is derived from an EMBL/GenBank/DDBJ whole genome shotgun (WGS) entry which is preliminary data.</text>
</comment>
<evidence type="ECO:0008006" key="4">
    <source>
        <dbReference type="Google" id="ProtNLM"/>
    </source>
</evidence>
<dbReference type="AlphaFoldDB" id="A0A1E5L0X6"/>
<protein>
    <recommendedName>
        <fullName evidence="4">Phage protein</fullName>
    </recommendedName>
</protein>
<accession>A0A1E5L0X6</accession>
<evidence type="ECO:0000313" key="2">
    <source>
        <dbReference type="EMBL" id="OEH83569.1"/>
    </source>
</evidence>
<dbReference type="RefSeq" id="WP_069697442.1">
    <property type="nucleotide sequence ID" value="NZ_JAGGMA010000012.1"/>
</dbReference>
<evidence type="ECO:0000256" key="1">
    <source>
        <dbReference type="SAM" id="Coils"/>
    </source>
</evidence>
<feature type="coiled-coil region" evidence="1">
    <location>
        <begin position="10"/>
        <end position="47"/>
    </location>
</feature>
<organism evidence="2 3">
    <name type="scientific">Enterococcus rivorum</name>
    <dbReference type="NCBI Taxonomy" id="762845"/>
    <lineage>
        <taxon>Bacteria</taxon>
        <taxon>Bacillati</taxon>
        <taxon>Bacillota</taxon>
        <taxon>Bacilli</taxon>
        <taxon>Lactobacillales</taxon>
        <taxon>Enterococcaceae</taxon>
        <taxon>Enterococcus</taxon>
    </lineage>
</organism>
<dbReference type="STRING" id="762845.BCR26_08805"/>
<dbReference type="Proteomes" id="UP000095256">
    <property type="component" value="Unassembled WGS sequence"/>
</dbReference>
<keyword evidence="3" id="KW-1185">Reference proteome</keyword>
<gene>
    <name evidence="2" type="ORF">BCR26_08805</name>
</gene>
<evidence type="ECO:0000313" key="3">
    <source>
        <dbReference type="Proteomes" id="UP000095256"/>
    </source>
</evidence>
<dbReference type="OrthoDB" id="2231510at2"/>
<dbReference type="EMBL" id="MIEK01000005">
    <property type="protein sequence ID" value="OEH83569.1"/>
    <property type="molecule type" value="Genomic_DNA"/>
</dbReference>
<reference evidence="2 3" key="1">
    <citation type="submission" date="2016-09" db="EMBL/GenBank/DDBJ databases">
        <authorList>
            <person name="Capua I."/>
            <person name="De Benedictis P."/>
            <person name="Joannis T."/>
            <person name="Lombin L.H."/>
            <person name="Cattoli G."/>
        </authorList>
    </citation>
    <scope>NUCLEOTIDE SEQUENCE [LARGE SCALE GENOMIC DNA]</scope>
    <source>
        <strain evidence="2 3">LMG 25899</strain>
    </source>
</reference>
<keyword evidence="1" id="KW-0175">Coiled coil</keyword>
<proteinExistence type="predicted"/>
<name>A0A1E5L0X6_9ENTE</name>